<evidence type="ECO:0000256" key="6">
    <source>
        <dbReference type="ARBA" id="ARBA00023209"/>
    </source>
</evidence>
<comment type="caution">
    <text evidence="11">The sequence shown here is derived from an EMBL/GenBank/DDBJ whole genome shotgun (WGS) entry which is preliminary data.</text>
</comment>
<comment type="function">
    <text evidence="10">Catalyzes the reversible formation of acyl-phosphate (acyl-PO(4)) from acyl-[acyl-carrier-protein] (acyl-ACP). This enzyme utilizes acyl-ACP as fatty acyl donor, but not acyl-CoA.</text>
</comment>
<dbReference type="PANTHER" id="PTHR30100">
    <property type="entry name" value="FATTY ACID/PHOSPHOLIPID SYNTHESIS PROTEIN PLSX"/>
    <property type="match status" value="1"/>
</dbReference>
<dbReference type="NCBIfam" id="TIGR00182">
    <property type="entry name" value="plsX"/>
    <property type="match status" value="1"/>
</dbReference>
<keyword evidence="6 10" id="KW-0594">Phospholipid biosynthesis</keyword>
<comment type="subcellular location">
    <subcellularLocation>
        <location evidence="10">Cytoplasm</location>
    </subcellularLocation>
    <text evidence="10">Associated with the membrane possibly through PlsY.</text>
</comment>
<organism evidence="11 12">
    <name type="scientific">Dethiobacter alkaliphilus AHT 1</name>
    <dbReference type="NCBI Taxonomy" id="555088"/>
    <lineage>
        <taxon>Bacteria</taxon>
        <taxon>Bacillati</taxon>
        <taxon>Bacillota</taxon>
        <taxon>Dethiobacteria</taxon>
        <taxon>Dethiobacterales</taxon>
        <taxon>Dethiobacteraceae</taxon>
        <taxon>Dethiobacter</taxon>
    </lineage>
</organism>
<keyword evidence="12" id="KW-1185">Reference proteome</keyword>
<gene>
    <name evidence="10" type="primary">plsX</name>
    <name evidence="11" type="ORF">DealDRAFT_1963</name>
</gene>
<keyword evidence="5 10" id="KW-0443">Lipid metabolism</keyword>
<dbReference type="AlphaFoldDB" id="C0GHK4"/>
<sequence>MIRIALDAMGGDHAPREVVLGGLAAATELEDLQLYLVGPQEVVEKQLDGQTYPQSRVKIIHAPDVITADDSPVMAVRRKKESSMMTAIRMVRDGEADAAVSAGNTGALMAGSLLVAGRLGGIDRPALTVVAPTFNGDNVVILDVGANMDAKAEHLYQYALMGKIYAREVLHKPGPRVGLLNVGTEENKGNDQVRKAYDLLDNHLEGFIGNVEARDVMDGVADVVICDGFVGNIMLKAIEGLSAGIFAALKDTFSANLKSKMAAAMLMPELRSLKKHLDYAEYGGAPLLGIDGVCIKSHGSSQARAIRSAIVTQAYRYASKDVNGQIIRELTELPLQE</sequence>
<dbReference type="eggNOG" id="COG0416">
    <property type="taxonomic scope" value="Bacteria"/>
</dbReference>
<dbReference type="InterPro" id="IPR012281">
    <property type="entry name" value="Phospholipid_synth_PlsX-like"/>
</dbReference>
<protein>
    <recommendedName>
        <fullName evidence="8 10">Phosphate acyltransferase</fullName>
        <ecNumber evidence="8 10">2.3.1.274</ecNumber>
    </recommendedName>
    <alternativeName>
        <fullName evidence="10">Acyl-ACP phosphotransacylase</fullName>
    </alternativeName>
    <alternativeName>
        <fullName evidence="10">Acyl-[acyl-carrier-protein]--phosphate acyltransferase</fullName>
    </alternativeName>
    <alternativeName>
        <fullName evidence="10">Phosphate-acyl-ACP acyltransferase</fullName>
    </alternativeName>
</protein>
<name>C0GHK4_DETAL</name>
<keyword evidence="3 10" id="KW-0444">Lipid biosynthesis</keyword>
<evidence type="ECO:0000256" key="4">
    <source>
        <dbReference type="ARBA" id="ARBA00022679"/>
    </source>
</evidence>
<accession>C0GHK4</accession>
<evidence type="ECO:0000256" key="3">
    <source>
        <dbReference type="ARBA" id="ARBA00022516"/>
    </source>
</evidence>
<dbReference type="PANTHER" id="PTHR30100:SF1">
    <property type="entry name" value="PHOSPHATE ACYLTRANSFERASE"/>
    <property type="match status" value="1"/>
</dbReference>
<dbReference type="GO" id="GO:0008654">
    <property type="term" value="P:phospholipid biosynthetic process"/>
    <property type="evidence" value="ECO:0007669"/>
    <property type="project" value="UniProtKB-KW"/>
</dbReference>
<keyword evidence="4 10" id="KW-0808">Transferase</keyword>
<dbReference type="GO" id="GO:0043811">
    <property type="term" value="F:phosphate:acyl-[acyl carrier protein] acyltransferase activity"/>
    <property type="evidence" value="ECO:0007669"/>
    <property type="project" value="UniProtKB-UniRule"/>
</dbReference>
<dbReference type="InterPro" id="IPR003664">
    <property type="entry name" value="FA_synthesis"/>
</dbReference>
<evidence type="ECO:0000256" key="8">
    <source>
        <dbReference type="ARBA" id="ARBA00024069"/>
    </source>
</evidence>
<dbReference type="EMBL" id="ACJM01000009">
    <property type="protein sequence ID" value="EEG77210.1"/>
    <property type="molecule type" value="Genomic_DNA"/>
</dbReference>
<comment type="pathway">
    <text evidence="10">Lipid metabolism; phospholipid metabolism.</text>
</comment>
<dbReference type="GO" id="GO:0006633">
    <property type="term" value="P:fatty acid biosynthetic process"/>
    <property type="evidence" value="ECO:0007669"/>
    <property type="project" value="UniProtKB-UniRule"/>
</dbReference>
<dbReference type="Gene3D" id="3.40.718.10">
    <property type="entry name" value="Isopropylmalate Dehydrogenase"/>
    <property type="match status" value="1"/>
</dbReference>
<dbReference type="PIRSF" id="PIRSF002465">
    <property type="entry name" value="Phsphlp_syn_PlsX"/>
    <property type="match status" value="1"/>
</dbReference>
<dbReference type="STRING" id="555088.DealDRAFT_1963"/>
<evidence type="ECO:0000256" key="5">
    <source>
        <dbReference type="ARBA" id="ARBA00023098"/>
    </source>
</evidence>
<dbReference type="SUPFAM" id="SSF53659">
    <property type="entry name" value="Isocitrate/Isopropylmalate dehydrogenase-like"/>
    <property type="match status" value="1"/>
</dbReference>
<evidence type="ECO:0000313" key="12">
    <source>
        <dbReference type="Proteomes" id="UP000006443"/>
    </source>
</evidence>
<evidence type="ECO:0000313" key="11">
    <source>
        <dbReference type="EMBL" id="EEG77210.1"/>
    </source>
</evidence>
<evidence type="ECO:0000256" key="10">
    <source>
        <dbReference type="HAMAP-Rule" id="MF_00019"/>
    </source>
</evidence>
<evidence type="ECO:0000256" key="9">
    <source>
        <dbReference type="ARBA" id="ARBA00046608"/>
    </source>
</evidence>
<dbReference type="Proteomes" id="UP000006443">
    <property type="component" value="Unassembled WGS sequence"/>
</dbReference>
<evidence type="ECO:0000256" key="7">
    <source>
        <dbReference type="ARBA" id="ARBA00023264"/>
    </source>
</evidence>
<keyword evidence="7 10" id="KW-1208">Phospholipid metabolism</keyword>
<comment type="subunit">
    <text evidence="9 10">Homodimer. Probably interacts with PlsY.</text>
</comment>
<reference evidence="11 12" key="1">
    <citation type="submission" date="2009-02" db="EMBL/GenBank/DDBJ databases">
        <title>Sequencing of the draft genome and assembly of Dethiobacter alkaliphilus AHT 1.</title>
        <authorList>
            <consortium name="US DOE Joint Genome Institute (JGI-PGF)"/>
            <person name="Lucas S."/>
            <person name="Copeland A."/>
            <person name="Lapidus A."/>
            <person name="Glavina del Rio T."/>
            <person name="Dalin E."/>
            <person name="Tice H."/>
            <person name="Bruce D."/>
            <person name="Goodwin L."/>
            <person name="Pitluck S."/>
            <person name="Larimer F."/>
            <person name="Land M.L."/>
            <person name="Hauser L."/>
            <person name="Muyzer G."/>
        </authorList>
    </citation>
    <scope>NUCLEOTIDE SEQUENCE [LARGE SCALE GENOMIC DNA]</scope>
    <source>
        <strain evidence="11 12">AHT 1</strain>
    </source>
</reference>
<comment type="catalytic activity">
    <reaction evidence="1 10">
        <text>a fatty acyl-[ACP] + phosphate = an acyl phosphate + holo-[ACP]</text>
        <dbReference type="Rhea" id="RHEA:42292"/>
        <dbReference type="Rhea" id="RHEA-COMP:9685"/>
        <dbReference type="Rhea" id="RHEA-COMP:14125"/>
        <dbReference type="ChEBI" id="CHEBI:43474"/>
        <dbReference type="ChEBI" id="CHEBI:59918"/>
        <dbReference type="ChEBI" id="CHEBI:64479"/>
        <dbReference type="ChEBI" id="CHEBI:138651"/>
        <dbReference type="EC" id="2.3.1.274"/>
    </reaction>
</comment>
<dbReference type="GO" id="GO:0005737">
    <property type="term" value="C:cytoplasm"/>
    <property type="evidence" value="ECO:0007669"/>
    <property type="project" value="UniProtKB-SubCell"/>
</dbReference>
<keyword evidence="2 10" id="KW-0963">Cytoplasm</keyword>
<comment type="similarity">
    <text evidence="10">Belongs to the PlsX family.</text>
</comment>
<dbReference type="EC" id="2.3.1.274" evidence="8 10"/>
<dbReference type="Pfam" id="PF02504">
    <property type="entry name" value="FA_synthesis"/>
    <property type="match status" value="1"/>
</dbReference>
<proteinExistence type="inferred from homology"/>
<evidence type="ECO:0000256" key="2">
    <source>
        <dbReference type="ARBA" id="ARBA00022490"/>
    </source>
</evidence>
<dbReference type="HAMAP" id="MF_00019">
    <property type="entry name" value="PlsX"/>
    <property type="match status" value="1"/>
</dbReference>
<dbReference type="UniPathway" id="UPA00085"/>
<evidence type="ECO:0000256" key="1">
    <source>
        <dbReference type="ARBA" id="ARBA00001232"/>
    </source>
</evidence>